<gene>
    <name evidence="1" type="ORF">MRB53_024326</name>
</gene>
<organism evidence="1 2">
    <name type="scientific">Persea americana</name>
    <name type="common">Avocado</name>
    <dbReference type="NCBI Taxonomy" id="3435"/>
    <lineage>
        <taxon>Eukaryota</taxon>
        <taxon>Viridiplantae</taxon>
        <taxon>Streptophyta</taxon>
        <taxon>Embryophyta</taxon>
        <taxon>Tracheophyta</taxon>
        <taxon>Spermatophyta</taxon>
        <taxon>Magnoliopsida</taxon>
        <taxon>Magnoliidae</taxon>
        <taxon>Laurales</taxon>
        <taxon>Lauraceae</taxon>
        <taxon>Persea</taxon>
    </lineage>
</organism>
<accession>A0ACC2LD55</accession>
<dbReference type="EMBL" id="CM056815">
    <property type="protein sequence ID" value="KAJ8631003.1"/>
    <property type="molecule type" value="Genomic_DNA"/>
</dbReference>
<keyword evidence="2" id="KW-1185">Reference proteome</keyword>
<sequence length="272" mass="30437">MLFHGGVPKRYWVEAFSTAVWLINRLPARVLDMKSPYEKLFGRIPDYGSLRIFGSHCFPYLRDYARTKFDPRSLPCVFLGYSDQYKGYRYLYPPTGRVYTSRHVVFDETNFPFQEPGRLFMIANSTVDLTTFLKWFPGSDVDIMTTSQNASPPFIGPSYTSNIILGDNDNTRTHDSCDRVYSPDDLSPSGHDGPSTTDTAIDDSLEPQCECTITSHQPESTHAQNHSSSDQSEQVAIGAPIVQSSEIQPIIQPPTSSATSSSTSAHPMVTWL</sequence>
<proteinExistence type="predicted"/>
<reference evidence="1 2" key="1">
    <citation type="journal article" date="2022" name="Hortic Res">
        <title>A haplotype resolved chromosomal level avocado genome allows analysis of novel avocado genes.</title>
        <authorList>
            <person name="Nath O."/>
            <person name="Fletcher S.J."/>
            <person name="Hayward A."/>
            <person name="Shaw L.M."/>
            <person name="Masouleh A.K."/>
            <person name="Furtado A."/>
            <person name="Henry R.J."/>
            <person name="Mitter N."/>
        </authorList>
    </citation>
    <scope>NUCLEOTIDE SEQUENCE [LARGE SCALE GENOMIC DNA]</scope>
    <source>
        <strain evidence="2">cv. Hass</strain>
    </source>
</reference>
<name>A0ACC2LD55_PERAE</name>
<dbReference type="Proteomes" id="UP001234297">
    <property type="component" value="Chromosome 7"/>
</dbReference>
<comment type="caution">
    <text evidence="1">The sequence shown here is derived from an EMBL/GenBank/DDBJ whole genome shotgun (WGS) entry which is preliminary data.</text>
</comment>
<evidence type="ECO:0000313" key="1">
    <source>
        <dbReference type="EMBL" id="KAJ8631003.1"/>
    </source>
</evidence>
<evidence type="ECO:0000313" key="2">
    <source>
        <dbReference type="Proteomes" id="UP001234297"/>
    </source>
</evidence>
<protein>
    <submittedName>
        <fullName evidence="1">Uncharacterized protein</fullName>
    </submittedName>
</protein>